<proteinExistence type="predicted"/>
<name>A0A4V4HDR3_DENBC</name>
<organism evidence="1 2">
    <name type="scientific">Dendrothele bispora (strain CBS 962.96)</name>
    <dbReference type="NCBI Taxonomy" id="1314807"/>
    <lineage>
        <taxon>Eukaryota</taxon>
        <taxon>Fungi</taxon>
        <taxon>Dikarya</taxon>
        <taxon>Basidiomycota</taxon>
        <taxon>Agaricomycotina</taxon>
        <taxon>Agaricomycetes</taxon>
        <taxon>Agaricomycetidae</taxon>
        <taxon>Agaricales</taxon>
        <taxon>Agaricales incertae sedis</taxon>
        <taxon>Dendrothele</taxon>
    </lineage>
</organism>
<accession>A0A4V4HDR3</accession>
<sequence length="173" mass="19426">MTNLKTPKLSIISIGNVNATAKCKSYATAGYYKIAAFLPQASQFSIQESKTRLSINLVAVDQNTYIHLGNSDSIVSPGVSIFGEYQIIRRSNLRLLEQIHKEIIDENDYYRLAQDKRLTCTRSTYHARVIGQGIAVVCEGTLLDNIVGERFLVVFHKSRIAMHGILRSYRCAK</sequence>
<protein>
    <submittedName>
        <fullName evidence="1">Uncharacterized protein</fullName>
    </submittedName>
</protein>
<evidence type="ECO:0000313" key="1">
    <source>
        <dbReference type="EMBL" id="THU88215.1"/>
    </source>
</evidence>
<dbReference type="AlphaFoldDB" id="A0A4V4HDR3"/>
<keyword evidence="2" id="KW-1185">Reference proteome</keyword>
<dbReference type="Proteomes" id="UP000297245">
    <property type="component" value="Unassembled WGS sequence"/>
</dbReference>
<dbReference type="EMBL" id="ML179417">
    <property type="protein sequence ID" value="THU88215.1"/>
    <property type="molecule type" value="Genomic_DNA"/>
</dbReference>
<reference evidence="1 2" key="1">
    <citation type="journal article" date="2019" name="Nat. Ecol. Evol.">
        <title>Megaphylogeny resolves global patterns of mushroom evolution.</title>
        <authorList>
            <person name="Varga T."/>
            <person name="Krizsan K."/>
            <person name="Foldi C."/>
            <person name="Dima B."/>
            <person name="Sanchez-Garcia M."/>
            <person name="Sanchez-Ramirez S."/>
            <person name="Szollosi G.J."/>
            <person name="Szarkandi J.G."/>
            <person name="Papp V."/>
            <person name="Albert L."/>
            <person name="Andreopoulos W."/>
            <person name="Angelini C."/>
            <person name="Antonin V."/>
            <person name="Barry K.W."/>
            <person name="Bougher N.L."/>
            <person name="Buchanan P."/>
            <person name="Buyck B."/>
            <person name="Bense V."/>
            <person name="Catcheside P."/>
            <person name="Chovatia M."/>
            <person name="Cooper J."/>
            <person name="Damon W."/>
            <person name="Desjardin D."/>
            <person name="Finy P."/>
            <person name="Geml J."/>
            <person name="Haridas S."/>
            <person name="Hughes K."/>
            <person name="Justo A."/>
            <person name="Karasinski D."/>
            <person name="Kautmanova I."/>
            <person name="Kiss B."/>
            <person name="Kocsube S."/>
            <person name="Kotiranta H."/>
            <person name="LaButti K.M."/>
            <person name="Lechner B.E."/>
            <person name="Liimatainen K."/>
            <person name="Lipzen A."/>
            <person name="Lukacs Z."/>
            <person name="Mihaltcheva S."/>
            <person name="Morgado L.N."/>
            <person name="Niskanen T."/>
            <person name="Noordeloos M.E."/>
            <person name="Ohm R.A."/>
            <person name="Ortiz-Santana B."/>
            <person name="Ovrebo C."/>
            <person name="Racz N."/>
            <person name="Riley R."/>
            <person name="Savchenko A."/>
            <person name="Shiryaev A."/>
            <person name="Soop K."/>
            <person name="Spirin V."/>
            <person name="Szebenyi C."/>
            <person name="Tomsovsky M."/>
            <person name="Tulloss R.E."/>
            <person name="Uehling J."/>
            <person name="Grigoriev I.V."/>
            <person name="Vagvolgyi C."/>
            <person name="Papp T."/>
            <person name="Martin F.M."/>
            <person name="Miettinen O."/>
            <person name="Hibbett D.S."/>
            <person name="Nagy L.G."/>
        </authorList>
    </citation>
    <scope>NUCLEOTIDE SEQUENCE [LARGE SCALE GENOMIC DNA]</scope>
    <source>
        <strain evidence="1 2">CBS 962.96</strain>
    </source>
</reference>
<evidence type="ECO:0000313" key="2">
    <source>
        <dbReference type="Proteomes" id="UP000297245"/>
    </source>
</evidence>
<gene>
    <name evidence="1" type="ORF">K435DRAFT_803690</name>
</gene>